<evidence type="ECO:0000313" key="2">
    <source>
        <dbReference type="Proteomes" id="UP000450676"/>
    </source>
</evidence>
<evidence type="ECO:0000313" key="1">
    <source>
        <dbReference type="EMBL" id="MYN06165.1"/>
    </source>
</evidence>
<dbReference type="RefSeq" id="WP_161070557.1">
    <property type="nucleotide sequence ID" value="NZ_WWCU01000002.1"/>
</dbReference>
<sequence>MEDRAEFYRNNVQAIEQLLLEHEVADFFRGNLYLHVDGHAEGIPLIELELPDLGEGPVSLSPVDVGRLFFAPDESLIDFARINEGNDGSPAGFSVISDSPFVQDGYPIQVIAYRKNDGHALLLKNLHLRTLLLSPEAPERFATIAFGLMATTAYRFGFLEITLYAAGRGPIQRNDPDELVGYAVWPKFGFDAELEAVVLQMAPEHVRRCRTVLEVAEIAPEWWAARGIGCFMSFGLRPNSRSWMVLLEYLYRTVEG</sequence>
<name>A0A7X4H7I8_9BURK</name>
<organism evidence="1 2">
    <name type="scientific">Pseudoduganella aquatica</name>
    <dbReference type="NCBI Taxonomy" id="2660641"/>
    <lineage>
        <taxon>Bacteria</taxon>
        <taxon>Pseudomonadati</taxon>
        <taxon>Pseudomonadota</taxon>
        <taxon>Betaproteobacteria</taxon>
        <taxon>Burkholderiales</taxon>
        <taxon>Oxalobacteraceae</taxon>
        <taxon>Telluria group</taxon>
        <taxon>Pseudoduganella</taxon>
    </lineage>
</organism>
<protein>
    <submittedName>
        <fullName evidence="1">Uncharacterized protein</fullName>
    </submittedName>
</protein>
<dbReference type="EMBL" id="WWCU01000002">
    <property type="protein sequence ID" value="MYN06165.1"/>
    <property type="molecule type" value="Genomic_DNA"/>
</dbReference>
<reference evidence="1 2" key="1">
    <citation type="submission" date="2019-12" db="EMBL/GenBank/DDBJ databases">
        <title>Novel species isolated from a subtropical stream in China.</title>
        <authorList>
            <person name="Lu H."/>
        </authorList>
    </citation>
    <scope>NUCLEOTIDE SEQUENCE [LARGE SCALE GENOMIC DNA]</scope>
    <source>
        <strain evidence="1 2">FT127W</strain>
    </source>
</reference>
<gene>
    <name evidence="1" type="ORF">GTP77_02315</name>
</gene>
<dbReference type="Proteomes" id="UP000450676">
    <property type="component" value="Unassembled WGS sequence"/>
</dbReference>
<accession>A0A7X4H7I8</accession>
<comment type="caution">
    <text evidence="1">The sequence shown here is derived from an EMBL/GenBank/DDBJ whole genome shotgun (WGS) entry which is preliminary data.</text>
</comment>
<keyword evidence="2" id="KW-1185">Reference proteome</keyword>
<dbReference type="AlphaFoldDB" id="A0A7X4H7I8"/>
<proteinExistence type="predicted"/>